<evidence type="ECO:0000256" key="3">
    <source>
        <dbReference type="RuleBase" id="RU000524"/>
    </source>
</evidence>
<name>A0ABX8MJV7_9PSED</name>
<evidence type="ECO:0000256" key="4">
    <source>
        <dbReference type="SAM" id="MobiDB-lite"/>
    </source>
</evidence>
<dbReference type="RefSeq" id="WP_124346924.1">
    <property type="nucleotide sequence ID" value="NZ_CP027706.1"/>
</dbReference>
<gene>
    <name evidence="5" type="ORF">KSS89_16545</name>
</gene>
<feature type="region of interest" description="Disordered" evidence="4">
    <location>
        <begin position="117"/>
        <end position="168"/>
    </location>
</feature>
<proteinExistence type="predicted"/>
<dbReference type="CDD" id="cd04496">
    <property type="entry name" value="SSB_OBF"/>
    <property type="match status" value="1"/>
</dbReference>
<feature type="compositionally biased region" description="Polar residues" evidence="4">
    <location>
        <begin position="117"/>
        <end position="159"/>
    </location>
</feature>
<dbReference type="NCBIfam" id="NF006039">
    <property type="entry name" value="PRK08182.1"/>
    <property type="match status" value="1"/>
</dbReference>
<organism evidence="5 6">
    <name type="scientific">Pseudomonas sessilinigenes</name>
    <dbReference type="NCBI Taxonomy" id="658629"/>
    <lineage>
        <taxon>Bacteria</taxon>
        <taxon>Pseudomonadati</taxon>
        <taxon>Pseudomonadota</taxon>
        <taxon>Gammaproteobacteria</taxon>
        <taxon>Pseudomonadales</taxon>
        <taxon>Pseudomonadaceae</taxon>
        <taxon>Pseudomonas</taxon>
    </lineage>
</organism>
<sequence length="168" mass="18991">MGTPVVWEGNIGNPPEHKSFPNGNNEPRQLLRLNVMFDNSIPDGAGGYKDRGGFWANVEWWHPDAERFAQLFCKGMRVVVTGRAIMDTWKDKETGEDVWALKVEASRVAMLPHRVSQVTMTQSSNTGQRQNTQQNSRPERQQNPAQQPVQHTDDLSQYGNGFDDDIPV</sequence>
<evidence type="ECO:0000313" key="5">
    <source>
        <dbReference type="EMBL" id="QXH37900.1"/>
    </source>
</evidence>
<dbReference type="InterPro" id="IPR000424">
    <property type="entry name" value="Primosome_PriB/ssb"/>
</dbReference>
<accession>A0ABX8MJV7</accession>
<dbReference type="GO" id="GO:0003677">
    <property type="term" value="F:DNA binding"/>
    <property type="evidence" value="ECO:0007669"/>
    <property type="project" value="UniProtKB-KW"/>
</dbReference>
<dbReference type="SUPFAM" id="SSF50249">
    <property type="entry name" value="Nucleic acid-binding proteins"/>
    <property type="match status" value="1"/>
</dbReference>
<dbReference type="NCBIfam" id="TIGR00621">
    <property type="entry name" value="ssb"/>
    <property type="match status" value="1"/>
</dbReference>
<dbReference type="InterPro" id="IPR011344">
    <property type="entry name" value="ssDNA-bd"/>
</dbReference>
<reference evidence="5" key="1">
    <citation type="submission" date="2021-06" db="EMBL/GenBank/DDBJ databases">
        <title>Updating the genus Pseudomonas: Description of 43 new species and partition of the Pseudomonas putida group.</title>
        <authorList>
            <person name="Girard L."/>
            <person name="Lood C."/>
            <person name="Vandamme P."/>
            <person name="Rokni-Zadeh H."/>
            <person name="van Noort V."/>
            <person name="Hofte M."/>
            <person name="Lavigne R."/>
            <person name="De Mot R."/>
        </authorList>
    </citation>
    <scope>NUCLEOTIDE SEQUENCE</scope>
    <source>
        <strain evidence="5">CMR12a</strain>
    </source>
</reference>
<dbReference type="PIRSF" id="PIRSF002070">
    <property type="entry name" value="SSB"/>
    <property type="match status" value="1"/>
</dbReference>
<evidence type="ECO:0000256" key="1">
    <source>
        <dbReference type="ARBA" id="ARBA00023125"/>
    </source>
</evidence>
<dbReference type="Pfam" id="PF00436">
    <property type="entry name" value="SSB"/>
    <property type="match status" value="1"/>
</dbReference>
<evidence type="ECO:0000313" key="6">
    <source>
        <dbReference type="Proteomes" id="UP000693952"/>
    </source>
</evidence>
<dbReference type="PROSITE" id="PS50935">
    <property type="entry name" value="SSB"/>
    <property type="match status" value="1"/>
</dbReference>
<keyword evidence="6" id="KW-1185">Reference proteome</keyword>
<dbReference type="Gene3D" id="2.40.50.140">
    <property type="entry name" value="Nucleic acid-binding proteins"/>
    <property type="match status" value="1"/>
</dbReference>
<dbReference type="EMBL" id="CP077074">
    <property type="protein sequence ID" value="QXH37900.1"/>
    <property type="molecule type" value="Genomic_DNA"/>
</dbReference>
<dbReference type="InterPro" id="IPR012340">
    <property type="entry name" value="NA-bd_OB-fold"/>
</dbReference>
<evidence type="ECO:0000256" key="2">
    <source>
        <dbReference type="PIRNR" id="PIRNR002070"/>
    </source>
</evidence>
<protein>
    <recommendedName>
        <fullName evidence="2 3">Single-stranded DNA-binding protein</fullName>
    </recommendedName>
</protein>
<keyword evidence="1 2" id="KW-0238">DNA-binding</keyword>
<dbReference type="Proteomes" id="UP000693952">
    <property type="component" value="Chromosome"/>
</dbReference>